<dbReference type="AlphaFoldDB" id="A0A369W377"/>
<keyword evidence="2" id="KW-0808">Transferase</keyword>
<organism evidence="2 3">
    <name type="scientific">Pelagibacterium lacus</name>
    <dbReference type="NCBI Taxonomy" id="2282655"/>
    <lineage>
        <taxon>Bacteria</taxon>
        <taxon>Pseudomonadati</taxon>
        <taxon>Pseudomonadota</taxon>
        <taxon>Alphaproteobacteria</taxon>
        <taxon>Hyphomicrobiales</taxon>
        <taxon>Devosiaceae</taxon>
        <taxon>Pelagibacterium</taxon>
    </lineage>
</organism>
<dbReference type="Proteomes" id="UP000253759">
    <property type="component" value="Unassembled WGS sequence"/>
</dbReference>
<protein>
    <submittedName>
        <fullName evidence="2">GNAT family N-acetyltransferase</fullName>
    </submittedName>
</protein>
<dbReference type="GO" id="GO:0016740">
    <property type="term" value="F:transferase activity"/>
    <property type="evidence" value="ECO:0007669"/>
    <property type="project" value="UniProtKB-KW"/>
</dbReference>
<dbReference type="InterPro" id="IPR016181">
    <property type="entry name" value="Acyl_CoA_acyltransferase"/>
</dbReference>
<accession>A0A369W377</accession>
<evidence type="ECO:0000313" key="3">
    <source>
        <dbReference type="Proteomes" id="UP000253759"/>
    </source>
</evidence>
<dbReference type="OrthoDB" id="213519at2"/>
<sequence length="398" mass="43176">MMFEFADVAISLLGVLAARPDAEMPLPCRVELLDAQGVRALDPVQWDGLAINALEDNPWLGRQMVLAGLDAYGGEKGFRALALFRRGTGELIGFLPFRTIGLGGWSIGRPALNLYQVGGIPLIARDQAQVAMLALLGVMSDGKGLPRHWLFPHVVGSGPFAVLARSIGKRLGLELSLATPYSRPFLTHEAGDFASHVAEVIGRKRARDIERNLRRLEKLGRLEFERVSDAEMVARRVEDFLRIEASGWKGHKGTALLSSRTDTQFARAAFGGTGEASGLATIDSLLLDGEPIAVSINISAGATLFTPKCAFDERYRKYGPGMALEYKVVEAFFDQTEHRAMDAATTVDGHAVEGLWGQSREMGTLVIGPRGPATTMLAAVLERYRATKDTFKKALGRG</sequence>
<dbReference type="SUPFAM" id="SSF55729">
    <property type="entry name" value="Acyl-CoA N-acyltransferases (Nat)"/>
    <property type="match status" value="1"/>
</dbReference>
<name>A0A369W377_9HYPH</name>
<reference evidence="3" key="1">
    <citation type="submission" date="2018-07" db="EMBL/GenBank/DDBJ databases">
        <authorList>
            <person name="Liu B.-T."/>
            <person name="Du Z."/>
        </authorList>
    </citation>
    <scope>NUCLEOTIDE SEQUENCE [LARGE SCALE GENOMIC DNA]</scope>
    <source>
        <strain evidence="3">XYN52</strain>
    </source>
</reference>
<comment type="caution">
    <text evidence="2">The sequence shown here is derived from an EMBL/GenBank/DDBJ whole genome shotgun (WGS) entry which is preliminary data.</text>
</comment>
<dbReference type="InterPro" id="IPR038740">
    <property type="entry name" value="BioF2-like_GNAT_dom"/>
</dbReference>
<dbReference type="RefSeq" id="WP_114645923.1">
    <property type="nucleotide sequence ID" value="NZ_QQNH01000011.1"/>
</dbReference>
<dbReference type="EMBL" id="QQNH01000011">
    <property type="protein sequence ID" value="RDE08803.1"/>
    <property type="molecule type" value="Genomic_DNA"/>
</dbReference>
<evidence type="ECO:0000313" key="2">
    <source>
        <dbReference type="EMBL" id="RDE08803.1"/>
    </source>
</evidence>
<evidence type="ECO:0000259" key="1">
    <source>
        <dbReference type="Pfam" id="PF13480"/>
    </source>
</evidence>
<feature type="domain" description="BioF2-like acetyltransferase" evidence="1">
    <location>
        <begin position="203"/>
        <end position="342"/>
    </location>
</feature>
<keyword evidence="3" id="KW-1185">Reference proteome</keyword>
<dbReference type="Pfam" id="PF13480">
    <property type="entry name" value="Acetyltransf_6"/>
    <property type="match status" value="1"/>
</dbReference>
<gene>
    <name evidence="2" type="ORF">DVH29_09370</name>
</gene>
<proteinExistence type="predicted"/>